<sequence length="69" mass="7710">MMQVPGFVVSSVAFAIVFPLLSWLFNRKHFNWRNIALAIAIFTLITWLNSVTGFMKPLTDAVNAALGLK</sequence>
<gene>
    <name evidence="2" type="ORF">FHS83_000406</name>
</gene>
<dbReference type="AlphaFoldDB" id="A0A846MUA6"/>
<feature type="transmembrane region" description="Helical" evidence="1">
    <location>
        <begin position="32"/>
        <end position="50"/>
    </location>
</feature>
<keyword evidence="3" id="KW-1185">Reference proteome</keyword>
<keyword evidence="1" id="KW-0472">Membrane</keyword>
<accession>A0A846MUA6</accession>
<organism evidence="2 3">
    <name type="scientific">Rhizomicrobium palustre</name>
    <dbReference type="NCBI Taxonomy" id="189966"/>
    <lineage>
        <taxon>Bacteria</taxon>
        <taxon>Pseudomonadati</taxon>
        <taxon>Pseudomonadota</taxon>
        <taxon>Alphaproteobacteria</taxon>
        <taxon>Micropepsales</taxon>
        <taxon>Micropepsaceae</taxon>
        <taxon>Rhizomicrobium</taxon>
    </lineage>
</organism>
<protein>
    <submittedName>
        <fullName evidence="2">Uncharacterized protein</fullName>
    </submittedName>
</protein>
<evidence type="ECO:0000256" key="1">
    <source>
        <dbReference type="SAM" id="Phobius"/>
    </source>
</evidence>
<dbReference type="Proteomes" id="UP000570514">
    <property type="component" value="Unassembled WGS sequence"/>
</dbReference>
<comment type="caution">
    <text evidence="2">The sequence shown here is derived from an EMBL/GenBank/DDBJ whole genome shotgun (WGS) entry which is preliminary data.</text>
</comment>
<proteinExistence type="predicted"/>
<evidence type="ECO:0000313" key="3">
    <source>
        <dbReference type="Proteomes" id="UP000570514"/>
    </source>
</evidence>
<evidence type="ECO:0000313" key="2">
    <source>
        <dbReference type="EMBL" id="NIK87088.1"/>
    </source>
</evidence>
<reference evidence="2 3" key="1">
    <citation type="submission" date="2020-03" db="EMBL/GenBank/DDBJ databases">
        <title>Genomic Encyclopedia of Type Strains, Phase IV (KMG-IV): sequencing the most valuable type-strain genomes for metagenomic binning, comparative biology and taxonomic classification.</title>
        <authorList>
            <person name="Goeker M."/>
        </authorList>
    </citation>
    <scope>NUCLEOTIDE SEQUENCE [LARGE SCALE GENOMIC DNA]</scope>
    <source>
        <strain evidence="2 3">DSM 19867</strain>
    </source>
</reference>
<dbReference type="EMBL" id="JAASRM010000001">
    <property type="protein sequence ID" value="NIK87088.1"/>
    <property type="molecule type" value="Genomic_DNA"/>
</dbReference>
<keyword evidence="1" id="KW-0812">Transmembrane</keyword>
<keyword evidence="1" id="KW-1133">Transmembrane helix</keyword>
<feature type="transmembrane region" description="Helical" evidence="1">
    <location>
        <begin position="6"/>
        <end position="25"/>
    </location>
</feature>
<dbReference type="RefSeq" id="WP_167080382.1">
    <property type="nucleotide sequence ID" value="NZ_BAAADC010000001.1"/>
</dbReference>
<name>A0A846MUA6_9PROT</name>